<keyword evidence="6" id="KW-1185">Reference proteome</keyword>
<protein>
    <submittedName>
        <fullName evidence="5">AraC family transcriptional regulator</fullName>
    </submittedName>
</protein>
<dbReference type="Proteomes" id="UP001501436">
    <property type="component" value="Unassembled WGS sequence"/>
</dbReference>
<dbReference type="PANTHER" id="PTHR43280:SF32">
    <property type="entry name" value="TRANSCRIPTIONAL REGULATORY PROTEIN"/>
    <property type="match status" value="1"/>
</dbReference>
<dbReference type="SUPFAM" id="SSF51215">
    <property type="entry name" value="Regulatory protein AraC"/>
    <property type="match status" value="1"/>
</dbReference>
<dbReference type="RefSeq" id="WP_345331132.1">
    <property type="nucleotide sequence ID" value="NZ_BAABJI010000002.1"/>
</dbReference>
<dbReference type="PANTHER" id="PTHR43280">
    <property type="entry name" value="ARAC-FAMILY TRANSCRIPTIONAL REGULATOR"/>
    <property type="match status" value="1"/>
</dbReference>
<keyword evidence="2" id="KW-0238">DNA-binding</keyword>
<comment type="caution">
    <text evidence="5">The sequence shown here is derived from an EMBL/GenBank/DDBJ whole genome shotgun (WGS) entry which is preliminary data.</text>
</comment>
<organism evidence="5 6">
    <name type="scientific">Mucilaginibacter defluvii</name>
    <dbReference type="NCBI Taxonomy" id="1196019"/>
    <lineage>
        <taxon>Bacteria</taxon>
        <taxon>Pseudomonadati</taxon>
        <taxon>Bacteroidota</taxon>
        <taxon>Sphingobacteriia</taxon>
        <taxon>Sphingobacteriales</taxon>
        <taxon>Sphingobacteriaceae</taxon>
        <taxon>Mucilaginibacter</taxon>
    </lineage>
</organism>
<evidence type="ECO:0000256" key="3">
    <source>
        <dbReference type="ARBA" id="ARBA00023163"/>
    </source>
</evidence>
<reference evidence="6" key="1">
    <citation type="journal article" date="2019" name="Int. J. Syst. Evol. Microbiol.">
        <title>The Global Catalogue of Microorganisms (GCM) 10K type strain sequencing project: providing services to taxonomists for standard genome sequencing and annotation.</title>
        <authorList>
            <consortium name="The Broad Institute Genomics Platform"/>
            <consortium name="The Broad Institute Genome Sequencing Center for Infectious Disease"/>
            <person name="Wu L."/>
            <person name="Ma J."/>
        </authorList>
    </citation>
    <scope>NUCLEOTIDE SEQUENCE [LARGE SCALE GENOMIC DNA]</scope>
    <source>
        <strain evidence="6">JCM 18283</strain>
    </source>
</reference>
<dbReference type="SUPFAM" id="SSF46689">
    <property type="entry name" value="Homeodomain-like"/>
    <property type="match status" value="1"/>
</dbReference>
<feature type="domain" description="HTH araC/xylS-type" evidence="4">
    <location>
        <begin position="185"/>
        <end position="288"/>
    </location>
</feature>
<dbReference type="InterPro" id="IPR009057">
    <property type="entry name" value="Homeodomain-like_sf"/>
</dbReference>
<dbReference type="Gene3D" id="2.60.120.10">
    <property type="entry name" value="Jelly Rolls"/>
    <property type="match status" value="1"/>
</dbReference>
<dbReference type="Gene3D" id="1.10.10.60">
    <property type="entry name" value="Homeodomain-like"/>
    <property type="match status" value="1"/>
</dbReference>
<evidence type="ECO:0000313" key="5">
    <source>
        <dbReference type="EMBL" id="GAA4917051.1"/>
    </source>
</evidence>
<dbReference type="Pfam" id="PF12833">
    <property type="entry name" value="HTH_18"/>
    <property type="match status" value="1"/>
</dbReference>
<evidence type="ECO:0000256" key="1">
    <source>
        <dbReference type="ARBA" id="ARBA00023015"/>
    </source>
</evidence>
<dbReference type="InterPro" id="IPR037923">
    <property type="entry name" value="HTH-like"/>
</dbReference>
<accession>A0ABP9FTS2</accession>
<dbReference type="EMBL" id="BAABJI010000002">
    <property type="protein sequence ID" value="GAA4917051.1"/>
    <property type="molecule type" value="Genomic_DNA"/>
</dbReference>
<keyword evidence="1" id="KW-0805">Transcription regulation</keyword>
<keyword evidence="3" id="KW-0804">Transcription</keyword>
<dbReference type="InterPro" id="IPR014710">
    <property type="entry name" value="RmlC-like_jellyroll"/>
</dbReference>
<dbReference type="InterPro" id="IPR003313">
    <property type="entry name" value="AraC-bd"/>
</dbReference>
<dbReference type="SMART" id="SM00342">
    <property type="entry name" value="HTH_ARAC"/>
    <property type="match status" value="1"/>
</dbReference>
<sequence length="290" mass="33347">MGEIRTFEFTPISNERQQIHTISFANRIRKGGEGVLNPHRTNFYILLFVTRGCSRHMIDFEVLDISAGDFFIIRPGQVHAFYPSADSDGTIIAFTEDFLLQRADLCVISENTEALNELSIGCHFSLRVNDSERIDRHIQMIQQELCGAYDELQESILQKYLSSLLLGLLRIKRGDGHLFAENGKARLYALKFKCLADKRCKMQLTVSQFAAEVGISKRSLQRLTVLHFGKTPKLMIQESLLLESKRMLIDPSRTVKEISYDLGFNEPTNFTKFFKKFTCMSPEQFRKSRQ</sequence>
<evidence type="ECO:0000313" key="6">
    <source>
        <dbReference type="Proteomes" id="UP001501436"/>
    </source>
</evidence>
<name>A0ABP9FTS2_9SPHI</name>
<dbReference type="InterPro" id="IPR018060">
    <property type="entry name" value="HTH_AraC"/>
</dbReference>
<dbReference type="PROSITE" id="PS01124">
    <property type="entry name" value="HTH_ARAC_FAMILY_2"/>
    <property type="match status" value="1"/>
</dbReference>
<evidence type="ECO:0000259" key="4">
    <source>
        <dbReference type="PROSITE" id="PS01124"/>
    </source>
</evidence>
<proteinExistence type="predicted"/>
<dbReference type="Pfam" id="PF02311">
    <property type="entry name" value="AraC_binding"/>
    <property type="match status" value="1"/>
</dbReference>
<gene>
    <name evidence="5" type="ORF">GCM10023313_20810</name>
</gene>
<evidence type="ECO:0000256" key="2">
    <source>
        <dbReference type="ARBA" id="ARBA00023125"/>
    </source>
</evidence>